<feature type="domain" description="GST N-terminal" evidence="1">
    <location>
        <begin position="15"/>
        <end position="96"/>
    </location>
</feature>
<dbReference type="Proteomes" id="UP000248021">
    <property type="component" value="Unassembled WGS sequence"/>
</dbReference>
<dbReference type="OrthoDB" id="7583243at2"/>
<keyword evidence="4" id="KW-1185">Reference proteome</keyword>
<dbReference type="SFLD" id="SFLDG00358">
    <property type="entry name" value="Main_(cytGST)"/>
    <property type="match status" value="1"/>
</dbReference>
<dbReference type="SFLD" id="SFLDS00019">
    <property type="entry name" value="Glutathione_Transferase_(cytos"/>
    <property type="match status" value="1"/>
</dbReference>
<evidence type="ECO:0000313" key="4">
    <source>
        <dbReference type="Proteomes" id="UP000248021"/>
    </source>
</evidence>
<organism evidence="3 4">
    <name type="scientific">Chelatococcus asaccharovorans</name>
    <dbReference type="NCBI Taxonomy" id="28210"/>
    <lineage>
        <taxon>Bacteria</taxon>
        <taxon>Pseudomonadati</taxon>
        <taxon>Pseudomonadota</taxon>
        <taxon>Alphaproteobacteria</taxon>
        <taxon>Hyphomicrobiales</taxon>
        <taxon>Chelatococcaceae</taxon>
        <taxon>Chelatococcus</taxon>
    </lineage>
</organism>
<evidence type="ECO:0000313" key="3">
    <source>
        <dbReference type="EMBL" id="PXW57858.1"/>
    </source>
</evidence>
<dbReference type="InterPro" id="IPR010987">
    <property type="entry name" value="Glutathione-S-Trfase_C-like"/>
</dbReference>
<dbReference type="CDD" id="cd03188">
    <property type="entry name" value="GST_C_Beta"/>
    <property type="match status" value="1"/>
</dbReference>
<dbReference type="Pfam" id="PF00043">
    <property type="entry name" value="GST_C"/>
    <property type="match status" value="1"/>
</dbReference>
<dbReference type="SUPFAM" id="SSF47616">
    <property type="entry name" value="GST C-terminal domain-like"/>
    <property type="match status" value="1"/>
</dbReference>
<comment type="caution">
    <text evidence="3">The sequence shown here is derived from an EMBL/GenBank/DDBJ whole genome shotgun (WGS) entry which is preliminary data.</text>
</comment>
<protein>
    <submittedName>
        <fullName evidence="3">Glutathione S-transferase</fullName>
    </submittedName>
</protein>
<dbReference type="InterPro" id="IPR036249">
    <property type="entry name" value="Thioredoxin-like_sf"/>
</dbReference>
<dbReference type="GO" id="GO:0016740">
    <property type="term" value="F:transferase activity"/>
    <property type="evidence" value="ECO:0007669"/>
    <property type="project" value="UniProtKB-KW"/>
</dbReference>
<dbReference type="PANTHER" id="PTHR44051:SF8">
    <property type="entry name" value="GLUTATHIONE S-TRANSFERASE GSTA"/>
    <property type="match status" value="1"/>
</dbReference>
<dbReference type="SUPFAM" id="SSF52833">
    <property type="entry name" value="Thioredoxin-like"/>
    <property type="match status" value="1"/>
</dbReference>
<reference evidence="3 4" key="1">
    <citation type="submission" date="2018-05" db="EMBL/GenBank/DDBJ databases">
        <title>Genomic Encyclopedia of Type Strains, Phase IV (KMG-IV): sequencing the most valuable type-strain genomes for metagenomic binning, comparative biology and taxonomic classification.</title>
        <authorList>
            <person name="Goeker M."/>
        </authorList>
    </citation>
    <scope>NUCLEOTIDE SEQUENCE [LARGE SCALE GENOMIC DNA]</scope>
    <source>
        <strain evidence="3 4">DSM 6462</strain>
    </source>
</reference>
<dbReference type="AlphaFoldDB" id="A0A2V3U5T5"/>
<dbReference type="InterPro" id="IPR036282">
    <property type="entry name" value="Glutathione-S-Trfase_C_sf"/>
</dbReference>
<evidence type="ECO:0000259" key="2">
    <source>
        <dbReference type="PROSITE" id="PS50405"/>
    </source>
</evidence>
<gene>
    <name evidence="3" type="ORF">C7450_10630</name>
</gene>
<dbReference type="InterPro" id="IPR004045">
    <property type="entry name" value="Glutathione_S-Trfase_N"/>
</dbReference>
<dbReference type="PANTHER" id="PTHR44051">
    <property type="entry name" value="GLUTATHIONE S-TRANSFERASE-RELATED"/>
    <property type="match status" value="1"/>
</dbReference>
<evidence type="ECO:0000259" key="1">
    <source>
        <dbReference type="PROSITE" id="PS50404"/>
    </source>
</evidence>
<dbReference type="EMBL" id="QJJK01000006">
    <property type="protein sequence ID" value="PXW57858.1"/>
    <property type="molecule type" value="Genomic_DNA"/>
</dbReference>
<dbReference type="PROSITE" id="PS50405">
    <property type="entry name" value="GST_CTER"/>
    <property type="match status" value="1"/>
</dbReference>
<proteinExistence type="predicted"/>
<dbReference type="SFLD" id="SFLDG01150">
    <property type="entry name" value="Main.1:_Beta-like"/>
    <property type="match status" value="1"/>
</dbReference>
<name>A0A2V3U5T5_9HYPH</name>
<feature type="domain" description="GST C-terminal" evidence="2">
    <location>
        <begin position="101"/>
        <end position="228"/>
    </location>
</feature>
<keyword evidence="3" id="KW-0808">Transferase</keyword>
<dbReference type="Pfam" id="PF13409">
    <property type="entry name" value="GST_N_2"/>
    <property type="match status" value="1"/>
</dbReference>
<dbReference type="CDD" id="cd03057">
    <property type="entry name" value="GST_N_Beta"/>
    <property type="match status" value="1"/>
</dbReference>
<dbReference type="InterPro" id="IPR040079">
    <property type="entry name" value="Glutathione_S-Trfase"/>
</dbReference>
<dbReference type="RefSeq" id="WP_110375195.1">
    <property type="nucleotide sequence ID" value="NZ_JAHBRY010000001.1"/>
</dbReference>
<sequence>MINSDLENAAGEQIGGYIGLYYSPGACSLAIHIVLEELNLPYQLKLVSVAEGKTSEPEFLSVNPKGRVPVLELDDAILTEAPAILVYLAKAKPESGLLPSELLDGFRCLEWLNWLSSTVHAVGYGQLWRPERFTDDRTQFENIIAKGRENIIAAYRHIEKILSGRQWSVGDGYSCVDPFLLVFYLWGNAVGFAMQTEYPAWSAHAARVLARDAVQRAIAQEGLTLPSS</sequence>
<dbReference type="InterPro" id="IPR004046">
    <property type="entry name" value="GST_C"/>
</dbReference>
<dbReference type="PROSITE" id="PS50404">
    <property type="entry name" value="GST_NTER"/>
    <property type="match status" value="1"/>
</dbReference>
<dbReference type="Gene3D" id="3.40.30.10">
    <property type="entry name" value="Glutaredoxin"/>
    <property type="match status" value="1"/>
</dbReference>
<accession>A0A2V3U5T5</accession>
<dbReference type="Gene3D" id="1.20.1050.10">
    <property type="match status" value="1"/>
</dbReference>